<gene>
    <name evidence="1" type="ORF">WKI71_35755</name>
</gene>
<sequence length="67" mass="7667">MSCPFTILRRCRPGLADTTAVDLALGLWGLSRQYSVWRDEAATWQVGRRSVADIWLRRETRGARTES</sequence>
<dbReference type="Proteomes" id="UP001376459">
    <property type="component" value="Unassembled WGS sequence"/>
</dbReference>
<evidence type="ECO:0000313" key="2">
    <source>
        <dbReference type="Proteomes" id="UP001376459"/>
    </source>
</evidence>
<comment type="caution">
    <text evidence="1">The sequence shown here is derived from an EMBL/GenBank/DDBJ whole genome shotgun (WGS) entry which is preliminary data.</text>
</comment>
<proteinExistence type="predicted"/>
<organism evidence="1 2">
    <name type="scientific">Streptomyces machairae</name>
    <dbReference type="NCBI Taxonomy" id="3134109"/>
    <lineage>
        <taxon>Bacteria</taxon>
        <taxon>Bacillati</taxon>
        <taxon>Actinomycetota</taxon>
        <taxon>Actinomycetes</taxon>
        <taxon>Kitasatosporales</taxon>
        <taxon>Streptomycetaceae</taxon>
        <taxon>Streptomyces</taxon>
    </lineage>
</organism>
<accession>A0ABU8US85</accession>
<name>A0ABU8US85_9ACTN</name>
<protein>
    <submittedName>
        <fullName evidence="1">Uncharacterized protein</fullName>
    </submittedName>
</protein>
<keyword evidence="2" id="KW-1185">Reference proteome</keyword>
<evidence type="ECO:0000313" key="1">
    <source>
        <dbReference type="EMBL" id="MEJ8671760.1"/>
    </source>
</evidence>
<dbReference type="EMBL" id="JBBKAK010000001">
    <property type="protein sequence ID" value="MEJ8671760.1"/>
    <property type="molecule type" value="Genomic_DNA"/>
</dbReference>
<reference evidence="1 2" key="1">
    <citation type="submission" date="2024-03" db="EMBL/GenBank/DDBJ databases">
        <title>Novel Streptomyces species of biotechnological and ecological value are a feature of Machair soil.</title>
        <authorList>
            <person name="Prole J.R."/>
            <person name="Goodfellow M."/>
            <person name="Allenby N."/>
            <person name="Ward A.C."/>
        </authorList>
    </citation>
    <scope>NUCLEOTIDE SEQUENCE [LARGE SCALE GENOMIC DNA]</scope>
    <source>
        <strain evidence="1 2">MS1.AVA.1</strain>
    </source>
</reference>